<keyword evidence="1" id="KW-0812">Transmembrane</keyword>
<protein>
    <submittedName>
        <fullName evidence="2">Uncharacterized protein</fullName>
    </submittedName>
</protein>
<evidence type="ECO:0000313" key="3">
    <source>
        <dbReference type="Proteomes" id="UP001195483"/>
    </source>
</evidence>
<keyword evidence="1" id="KW-0472">Membrane</keyword>
<dbReference type="Proteomes" id="UP001195483">
    <property type="component" value="Unassembled WGS sequence"/>
</dbReference>
<gene>
    <name evidence="2" type="ORF">CHS0354_008609</name>
</gene>
<keyword evidence="3" id="KW-1185">Reference proteome</keyword>
<proteinExistence type="predicted"/>
<reference evidence="2" key="1">
    <citation type="journal article" date="2021" name="Genome Biol. Evol.">
        <title>A High-Quality Reference Genome for a Parasitic Bivalve with Doubly Uniparental Inheritance (Bivalvia: Unionida).</title>
        <authorList>
            <person name="Smith C.H."/>
        </authorList>
    </citation>
    <scope>NUCLEOTIDE SEQUENCE</scope>
    <source>
        <strain evidence="2">CHS0354</strain>
    </source>
</reference>
<sequence>MCWHIRVSTILANQYFKQSLDFDMSRHCVMVSVVVGHILVLVLHQSICCVTSAMFFPLDCKHDVHSYLDEKLFLVTFLILLKEVLSQL</sequence>
<keyword evidence="1" id="KW-1133">Transmembrane helix</keyword>
<accession>A0AAE0W2B6</accession>
<name>A0AAE0W2B6_9BIVA</name>
<dbReference type="EMBL" id="JAEAOA010000567">
    <property type="protein sequence ID" value="KAK3598861.1"/>
    <property type="molecule type" value="Genomic_DNA"/>
</dbReference>
<evidence type="ECO:0000256" key="1">
    <source>
        <dbReference type="SAM" id="Phobius"/>
    </source>
</evidence>
<reference evidence="2" key="2">
    <citation type="journal article" date="2021" name="Genome Biol. Evol.">
        <title>Developing a high-quality reference genome for a parasitic bivalve with doubly uniparental inheritance (Bivalvia: Unionida).</title>
        <authorList>
            <person name="Smith C.H."/>
        </authorList>
    </citation>
    <scope>NUCLEOTIDE SEQUENCE</scope>
    <source>
        <strain evidence="2">CHS0354</strain>
        <tissue evidence="2">Mantle</tissue>
    </source>
</reference>
<reference evidence="2" key="3">
    <citation type="submission" date="2023-05" db="EMBL/GenBank/DDBJ databases">
        <authorList>
            <person name="Smith C.H."/>
        </authorList>
    </citation>
    <scope>NUCLEOTIDE SEQUENCE</scope>
    <source>
        <strain evidence="2">CHS0354</strain>
        <tissue evidence="2">Mantle</tissue>
    </source>
</reference>
<comment type="caution">
    <text evidence="2">The sequence shown here is derived from an EMBL/GenBank/DDBJ whole genome shotgun (WGS) entry which is preliminary data.</text>
</comment>
<evidence type="ECO:0000313" key="2">
    <source>
        <dbReference type="EMBL" id="KAK3598861.1"/>
    </source>
</evidence>
<dbReference type="AlphaFoldDB" id="A0AAE0W2B6"/>
<organism evidence="2 3">
    <name type="scientific">Potamilus streckersoni</name>
    <dbReference type="NCBI Taxonomy" id="2493646"/>
    <lineage>
        <taxon>Eukaryota</taxon>
        <taxon>Metazoa</taxon>
        <taxon>Spiralia</taxon>
        <taxon>Lophotrochozoa</taxon>
        <taxon>Mollusca</taxon>
        <taxon>Bivalvia</taxon>
        <taxon>Autobranchia</taxon>
        <taxon>Heteroconchia</taxon>
        <taxon>Palaeoheterodonta</taxon>
        <taxon>Unionida</taxon>
        <taxon>Unionoidea</taxon>
        <taxon>Unionidae</taxon>
        <taxon>Ambleminae</taxon>
        <taxon>Lampsilini</taxon>
        <taxon>Potamilus</taxon>
    </lineage>
</organism>
<feature type="transmembrane region" description="Helical" evidence="1">
    <location>
        <begin position="27"/>
        <end position="47"/>
    </location>
</feature>